<dbReference type="AlphaFoldDB" id="A0A4Y2V5G8"/>
<protein>
    <submittedName>
        <fullName evidence="2">Uncharacterized protein</fullName>
    </submittedName>
</protein>
<name>A0A4Y2V5G8_ARAVE</name>
<keyword evidence="3" id="KW-1185">Reference proteome</keyword>
<gene>
    <name evidence="2" type="ORF">AVEN_116930_1</name>
</gene>
<accession>A0A4Y2V5G8</accession>
<proteinExistence type="predicted"/>
<dbReference type="Proteomes" id="UP000499080">
    <property type="component" value="Unassembled WGS sequence"/>
</dbReference>
<sequence>MGYFGRRHVPDGAHATSSRMGILLPPVHDGAGPRSPPTVHDTPPPHRRQWRIQICLGPEVCQRRRVNQWRDDLDSVGGLRLTSSTPARRPNFASKPVS</sequence>
<evidence type="ECO:0000256" key="1">
    <source>
        <dbReference type="SAM" id="MobiDB-lite"/>
    </source>
</evidence>
<feature type="region of interest" description="Disordered" evidence="1">
    <location>
        <begin position="75"/>
        <end position="98"/>
    </location>
</feature>
<organism evidence="2 3">
    <name type="scientific">Araneus ventricosus</name>
    <name type="common">Orbweaver spider</name>
    <name type="synonym">Epeira ventricosa</name>
    <dbReference type="NCBI Taxonomy" id="182803"/>
    <lineage>
        <taxon>Eukaryota</taxon>
        <taxon>Metazoa</taxon>
        <taxon>Ecdysozoa</taxon>
        <taxon>Arthropoda</taxon>
        <taxon>Chelicerata</taxon>
        <taxon>Arachnida</taxon>
        <taxon>Araneae</taxon>
        <taxon>Araneomorphae</taxon>
        <taxon>Entelegynae</taxon>
        <taxon>Araneoidea</taxon>
        <taxon>Araneidae</taxon>
        <taxon>Araneus</taxon>
    </lineage>
</organism>
<evidence type="ECO:0000313" key="3">
    <source>
        <dbReference type="Proteomes" id="UP000499080"/>
    </source>
</evidence>
<evidence type="ECO:0000313" key="2">
    <source>
        <dbReference type="EMBL" id="GBO20525.1"/>
    </source>
</evidence>
<feature type="region of interest" description="Disordered" evidence="1">
    <location>
        <begin position="22"/>
        <end position="46"/>
    </location>
</feature>
<dbReference type="EMBL" id="BGPR01043871">
    <property type="protein sequence ID" value="GBO20525.1"/>
    <property type="molecule type" value="Genomic_DNA"/>
</dbReference>
<comment type="caution">
    <text evidence="2">The sequence shown here is derived from an EMBL/GenBank/DDBJ whole genome shotgun (WGS) entry which is preliminary data.</text>
</comment>
<reference evidence="2 3" key="1">
    <citation type="journal article" date="2019" name="Sci. Rep.">
        <title>Orb-weaving spider Araneus ventricosus genome elucidates the spidroin gene catalogue.</title>
        <authorList>
            <person name="Kono N."/>
            <person name="Nakamura H."/>
            <person name="Ohtoshi R."/>
            <person name="Moran D.A.P."/>
            <person name="Shinohara A."/>
            <person name="Yoshida Y."/>
            <person name="Fujiwara M."/>
            <person name="Mori M."/>
            <person name="Tomita M."/>
            <person name="Arakawa K."/>
        </authorList>
    </citation>
    <scope>NUCLEOTIDE SEQUENCE [LARGE SCALE GENOMIC DNA]</scope>
</reference>